<gene>
    <name evidence="1" type="ORF">SAMEA1410922_01052</name>
</gene>
<proteinExistence type="predicted"/>
<reference evidence="1 2" key="1">
    <citation type="submission" date="2019-05" db="EMBL/GenBank/DDBJ databases">
        <authorList>
            <consortium name="Pathogen Informatics"/>
        </authorList>
    </citation>
    <scope>NUCLEOTIDE SEQUENCE [LARGE SCALE GENOMIC DNA]</scope>
    <source>
        <strain evidence="1 2">NM319</strain>
    </source>
</reference>
<dbReference type="EMBL" id="CABFKI010000005">
    <property type="protein sequence ID" value="VTU07673.1"/>
    <property type="molecule type" value="Genomic_DNA"/>
</dbReference>
<evidence type="ECO:0000313" key="2">
    <source>
        <dbReference type="Proteomes" id="UP000308167"/>
    </source>
</evidence>
<protein>
    <recommendedName>
        <fullName evidence="3">DUF4238 domain-containing protein</fullName>
    </recommendedName>
</protein>
<dbReference type="Proteomes" id="UP000308167">
    <property type="component" value="Unassembled WGS sequence"/>
</dbReference>
<comment type="caution">
    <text evidence="1">The sequence shown here is derived from an EMBL/GenBank/DDBJ whole genome shotgun (WGS) entry which is preliminary data.</text>
</comment>
<sequence length="330" mass="38759">MNMTKEKILNQASKKRHHYLPIVYSKQWIDKKGKLTIEPKNGKQYKSKPERCFFENDLHLLTFITGQQIHTIENLYKDFLESEYGLETKNFLKNLYETSRWLELLTQDDLTIYIKKHNLIHFIEARLTESELKDINKIKQILLSNLIEDEFSAIETNYGEFINNLPKIIQEHKISQTDIQFMLLFAILQKFRSNYFLGKKLKNLNDNNIPLILLAYIEYKKFILDLFKFEIHVDIAYNDSGEYILTSDSPFITSTKEFNKNAQICSDYIFPISPLHLAIISKRKEVNIQNNPNKGIHICIGKLICKSLIKEVNKLISTSVHNQLIIPNVT</sequence>
<evidence type="ECO:0008006" key="3">
    <source>
        <dbReference type="Google" id="ProtNLM"/>
    </source>
</evidence>
<organism evidence="1 2">
    <name type="scientific">Actinobacillus porcinus</name>
    <dbReference type="NCBI Taxonomy" id="51048"/>
    <lineage>
        <taxon>Bacteria</taxon>
        <taxon>Pseudomonadati</taxon>
        <taxon>Pseudomonadota</taxon>
        <taxon>Gammaproteobacteria</taxon>
        <taxon>Pasteurellales</taxon>
        <taxon>Pasteurellaceae</taxon>
        <taxon>Actinobacillus</taxon>
    </lineage>
</organism>
<name>A0ABY6TK11_9PAST</name>
<evidence type="ECO:0000313" key="1">
    <source>
        <dbReference type="EMBL" id="VTU07673.1"/>
    </source>
</evidence>
<keyword evidence="2" id="KW-1185">Reference proteome</keyword>
<accession>A0ABY6TK11</accession>